<accession>A0ABY9AJE4</accession>
<dbReference type="Proteomes" id="UP001242732">
    <property type="component" value="Chromosome"/>
</dbReference>
<sequence length="178" mass="17992">MAATPPKGPPKFVPTLTDVVQVSGDAVPGAAHGDAAPSGTEPPPAGDARPAVPAGTPFPAPVPASAAPAATEASAEGVPIAAVPVLAAAPPAAPVEPSVPPLTAADFSGIEEMVIHRIIQRVDVVLDQRLREAIATVVQEQTRSMVPRLREEVESVVRHAVYEAVADELASPGGPAQR</sequence>
<protein>
    <recommendedName>
        <fullName evidence="4">DUF2486 family protein</fullName>
    </recommendedName>
</protein>
<name>A0ABY9AJE4_PARCI</name>
<dbReference type="RefSeq" id="WP_011796233.1">
    <property type="nucleotide sequence ID" value="NZ_CP023687.1"/>
</dbReference>
<evidence type="ECO:0000313" key="2">
    <source>
        <dbReference type="EMBL" id="WIY46949.1"/>
    </source>
</evidence>
<gene>
    <name evidence="2" type="ORF">QRO08_13935</name>
</gene>
<feature type="compositionally biased region" description="Pro residues" evidence="1">
    <location>
        <begin position="1"/>
        <end position="12"/>
    </location>
</feature>
<proteinExistence type="predicted"/>
<reference evidence="2 3" key="1">
    <citation type="submission" date="2023-06" db="EMBL/GenBank/DDBJ databases">
        <authorList>
            <person name="Ham H."/>
            <person name="Park D.S."/>
        </authorList>
    </citation>
    <scope>NUCLEOTIDE SEQUENCE [LARGE SCALE GENOMIC DNA]</scope>
    <source>
        <strain evidence="2 3">KACC 17005</strain>
    </source>
</reference>
<evidence type="ECO:0000313" key="3">
    <source>
        <dbReference type="Proteomes" id="UP001242732"/>
    </source>
</evidence>
<evidence type="ECO:0000256" key="1">
    <source>
        <dbReference type="SAM" id="MobiDB-lite"/>
    </source>
</evidence>
<evidence type="ECO:0008006" key="4">
    <source>
        <dbReference type="Google" id="ProtNLM"/>
    </source>
</evidence>
<keyword evidence="3" id="KW-1185">Reference proteome</keyword>
<dbReference type="EMBL" id="CP127363">
    <property type="protein sequence ID" value="WIY46949.1"/>
    <property type="molecule type" value="Genomic_DNA"/>
</dbReference>
<feature type="region of interest" description="Disordered" evidence="1">
    <location>
        <begin position="1"/>
        <end position="67"/>
    </location>
</feature>
<organism evidence="2 3">
    <name type="scientific">Paracidovorax citrulli</name>
    <name type="common">Acidovorax citrulli</name>
    <dbReference type="NCBI Taxonomy" id="80869"/>
    <lineage>
        <taxon>Bacteria</taxon>
        <taxon>Pseudomonadati</taxon>
        <taxon>Pseudomonadota</taxon>
        <taxon>Betaproteobacteria</taxon>
        <taxon>Burkholderiales</taxon>
        <taxon>Comamonadaceae</taxon>
        <taxon>Paracidovorax</taxon>
    </lineage>
</organism>